<comment type="caution">
    <text evidence="9">The sequence shown here is derived from an EMBL/GenBank/DDBJ whole genome shotgun (WGS) entry which is preliminary data.</text>
</comment>
<dbReference type="EMBL" id="CAXLJM020000102">
    <property type="protein sequence ID" value="CAL8133871.1"/>
    <property type="molecule type" value="Genomic_DNA"/>
</dbReference>
<accession>A0ABP1RRH5</accession>
<reference evidence="9 10" key="1">
    <citation type="submission" date="2024-08" db="EMBL/GenBank/DDBJ databases">
        <authorList>
            <person name="Cucini C."/>
            <person name="Frati F."/>
        </authorList>
    </citation>
    <scope>NUCLEOTIDE SEQUENCE [LARGE SCALE GENOMIC DNA]</scope>
</reference>
<feature type="region of interest" description="Disordered" evidence="7">
    <location>
        <begin position="111"/>
        <end position="204"/>
    </location>
</feature>
<feature type="compositionally biased region" description="Polar residues" evidence="7">
    <location>
        <begin position="352"/>
        <end position="361"/>
    </location>
</feature>
<feature type="compositionally biased region" description="Polar residues" evidence="7">
    <location>
        <begin position="259"/>
        <end position="268"/>
    </location>
</feature>
<dbReference type="SUPFAM" id="SSF46689">
    <property type="entry name" value="Homeodomain-like"/>
    <property type="match status" value="1"/>
</dbReference>
<evidence type="ECO:0000256" key="3">
    <source>
        <dbReference type="ARBA" id="ARBA00023155"/>
    </source>
</evidence>
<feature type="compositionally biased region" description="Basic and acidic residues" evidence="7">
    <location>
        <begin position="330"/>
        <end position="341"/>
    </location>
</feature>
<feature type="compositionally biased region" description="Acidic residues" evidence="7">
    <location>
        <begin position="137"/>
        <end position="149"/>
    </location>
</feature>
<feature type="domain" description="Homeobox" evidence="8">
    <location>
        <begin position="30"/>
        <end position="90"/>
    </location>
</feature>
<evidence type="ECO:0000256" key="5">
    <source>
        <dbReference type="PROSITE-ProRule" id="PRU00108"/>
    </source>
</evidence>
<evidence type="ECO:0000256" key="2">
    <source>
        <dbReference type="ARBA" id="ARBA00023125"/>
    </source>
</evidence>
<dbReference type="PROSITE" id="PS00027">
    <property type="entry name" value="HOMEOBOX_1"/>
    <property type="match status" value="1"/>
</dbReference>
<dbReference type="PANTHER" id="PTHR24329:SF569">
    <property type="entry name" value="IP01065P"/>
    <property type="match status" value="1"/>
</dbReference>
<evidence type="ECO:0000313" key="10">
    <source>
        <dbReference type="Proteomes" id="UP001642540"/>
    </source>
</evidence>
<keyword evidence="4 5" id="KW-0539">Nucleus</keyword>
<dbReference type="Pfam" id="PF00046">
    <property type="entry name" value="Homeodomain"/>
    <property type="match status" value="1"/>
</dbReference>
<organism evidence="9 10">
    <name type="scientific">Orchesella dallaii</name>
    <dbReference type="NCBI Taxonomy" id="48710"/>
    <lineage>
        <taxon>Eukaryota</taxon>
        <taxon>Metazoa</taxon>
        <taxon>Ecdysozoa</taxon>
        <taxon>Arthropoda</taxon>
        <taxon>Hexapoda</taxon>
        <taxon>Collembola</taxon>
        <taxon>Entomobryomorpha</taxon>
        <taxon>Entomobryoidea</taxon>
        <taxon>Orchesellidae</taxon>
        <taxon>Orchesellinae</taxon>
        <taxon>Orchesella</taxon>
    </lineage>
</organism>
<name>A0ABP1RRH5_9HEXA</name>
<feature type="DNA-binding region" description="Homeobox" evidence="5">
    <location>
        <begin position="32"/>
        <end position="91"/>
    </location>
</feature>
<evidence type="ECO:0000256" key="7">
    <source>
        <dbReference type="SAM" id="MobiDB-lite"/>
    </source>
</evidence>
<dbReference type="PANTHER" id="PTHR24329">
    <property type="entry name" value="HOMEOBOX PROTEIN ARISTALESS"/>
    <property type="match status" value="1"/>
</dbReference>
<dbReference type="InterPro" id="IPR017970">
    <property type="entry name" value="Homeobox_CS"/>
</dbReference>
<feature type="compositionally biased region" description="Polar residues" evidence="7">
    <location>
        <begin position="277"/>
        <end position="315"/>
    </location>
</feature>
<keyword evidence="2 5" id="KW-0238">DNA-binding</keyword>
<evidence type="ECO:0000256" key="1">
    <source>
        <dbReference type="ARBA" id="ARBA00004123"/>
    </source>
</evidence>
<keyword evidence="10" id="KW-1185">Reference proteome</keyword>
<dbReference type="Proteomes" id="UP001642540">
    <property type="component" value="Unassembled WGS sequence"/>
</dbReference>
<dbReference type="Gene3D" id="1.10.10.60">
    <property type="entry name" value="Homeodomain-like"/>
    <property type="match status" value="1"/>
</dbReference>
<dbReference type="SMART" id="SM00389">
    <property type="entry name" value="HOX"/>
    <property type="match status" value="1"/>
</dbReference>
<evidence type="ECO:0000256" key="6">
    <source>
        <dbReference type="RuleBase" id="RU000682"/>
    </source>
</evidence>
<comment type="subcellular location">
    <subcellularLocation>
        <location evidence="1 5 6">Nucleus</location>
    </subcellularLocation>
</comment>
<evidence type="ECO:0000256" key="4">
    <source>
        <dbReference type="ARBA" id="ARBA00023242"/>
    </source>
</evidence>
<gene>
    <name evidence="9" type="ORF">ODALV1_LOCUS25256</name>
</gene>
<dbReference type="InterPro" id="IPR001356">
    <property type="entry name" value="HD"/>
</dbReference>
<feature type="region of interest" description="Disordered" evidence="7">
    <location>
        <begin position="248"/>
        <end position="361"/>
    </location>
</feature>
<protein>
    <recommendedName>
        <fullName evidence="8">Homeobox domain-containing protein</fullName>
    </recommendedName>
</protein>
<sequence length="361" mass="39871">MANPFLQAASTAIPVVSSELFLEEYMFGRRRQRRNRTTFTAQQLAELETLFAKTKYPDIVTREEIALRINLSEARVQVWFQNRRAKWRKHARLQFVQEAWRMRYLGMGTSPPAGVGGGMTPDELNKLEDSNGKMNDLSDEVEEEEDSIQVEDSSRDSGSPPLQPQSCPLAQPVTPPHSSSSRSPAVTHPIPSLNSPPGTGDPRNQLFCAERLRLAAQTFSAAMLQQSQQVSGIKDFFSLMPSLCGCSPTESSPLEHQHNYPPSSSPNQHYPFHPNHHLSSAYPSSQQLISPTIPTDFSMHGGNNNNDELSSSSTRGGDGKDVTSTSETNYSEKRNSKDGHVARNKSRADNGATCNKTTSGH</sequence>
<dbReference type="InterPro" id="IPR009057">
    <property type="entry name" value="Homeodomain-like_sf"/>
</dbReference>
<evidence type="ECO:0000313" key="9">
    <source>
        <dbReference type="EMBL" id="CAL8133871.1"/>
    </source>
</evidence>
<evidence type="ECO:0000259" key="8">
    <source>
        <dbReference type="PROSITE" id="PS50071"/>
    </source>
</evidence>
<dbReference type="PROSITE" id="PS50071">
    <property type="entry name" value="HOMEOBOX_2"/>
    <property type="match status" value="1"/>
</dbReference>
<dbReference type="CDD" id="cd00086">
    <property type="entry name" value="homeodomain"/>
    <property type="match status" value="1"/>
</dbReference>
<dbReference type="InterPro" id="IPR050649">
    <property type="entry name" value="Paired_Homeobox_TFs"/>
</dbReference>
<proteinExistence type="predicted"/>
<keyword evidence="3 5" id="KW-0371">Homeobox</keyword>